<evidence type="ECO:0008006" key="3">
    <source>
        <dbReference type="Google" id="ProtNLM"/>
    </source>
</evidence>
<dbReference type="EMBL" id="PXYV01000086">
    <property type="protein sequence ID" value="PSR20108.1"/>
    <property type="molecule type" value="Genomic_DNA"/>
</dbReference>
<name>A0A2T2WCZ8_9FIRM</name>
<protein>
    <recommendedName>
        <fullName evidence="3">Bacterial Pleckstrin homology domain-containing protein</fullName>
    </recommendedName>
</protein>
<evidence type="ECO:0000313" key="1">
    <source>
        <dbReference type="EMBL" id="PSR20108.1"/>
    </source>
</evidence>
<organism evidence="1 2">
    <name type="scientific">Sulfobacillus acidophilus</name>
    <dbReference type="NCBI Taxonomy" id="53633"/>
    <lineage>
        <taxon>Bacteria</taxon>
        <taxon>Bacillati</taxon>
        <taxon>Bacillota</taxon>
        <taxon>Clostridia</taxon>
        <taxon>Eubacteriales</taxon>
        <taxon>Clostridiales Family XVII. Incertae Sedis</taxon>
        <taxon>Sulfobacillus</taxon>
    </lineage>
</organism>
<gene>
    <name evidence="1" type="ORF">C7B45_16525</name>
</gene>
<evidence type="ECO:0000313" key="2">
    <source>
        <dbReference type="Proteomes" id="UP000241848"/>
    </source>
</evidence>
<sequence>MRRIELQPDSIEIVLTGLTMIGALQGRLVIPYANIRAVYPELHLPPHLLRMGGTAIGPIHEGHYIGEGGWYFLSYENANRVMTLDLEGFRLGRLPYLGIAIEVDDPASMAASLLTRLNAVPRE</sequence>
<reference evidence="1 2" key="1">
    <citation type="journal article" date="2014" name="BMC Genomics">
        <title>Comparison of environmental and isolate Sulfobacillus genomes reveals diverse carbon, sulfur, nitrogen, and hydrogen metabolisms.</title>
        <authorList>
            <person name="Justice N.B."/>
            <person name="Norman A."/>
            <person name="Brown C.T."/>
            <person name="Singh A."/>
            <person name="Thomas B.C."/>
            <person name="Banfield J.F."/>
        </authorList>
    </citation>
    <scope>NUCLEOTIDE SEQUENCE [LARGE SCALE GENOMIC DNA]</scope>
    <source>
        <strain evidence="1">AMDSBA3</strain>
    </source>
</reference>
<dbReference type="Proteomes" id="UP000241848">
    <property type="component" value="Unassembled WGS sequence"/>
</dbReference>
<proteinExistence type="predicted"/>
<comment type="caution">
    <text evidence="1">The sequence shown here is derived from an EMBL/GenBank/DDBJ whole genome shotgun (WGS) entry which is preliminary data.</text>
</comment>
<accession>A0A2T2WCZ8</accession>
<dbReference type="AlphaFoldDB" id="A0A2T2WCZ8"/>